<comment type="caution">
    <text evidence="2">The sequence shown here is derived from an EMBL/GenBank/DDBJ whole genome shotgun (WGS) entry which is preliminary data.</text>
</comment>
<proteinExistence type="predicted"/>
<dbReference type="Proteomes" id="UP001626550">
    <property type="component" value="Unassembled WGS sequence"/>
</dbReference>
<gene>
    <name evidence="2" type="ORF">Ciccas_003998</name>
</gene>
<reference evidence="2 3" key="1">
    <citation type="submission" date="2024-11" db="EMBL/GenBank/DDBJ databases">
        <title>Adaptive evolution of stress response genes in parasites aligns with host niche diversity.</title>
        <authorList>
            <person name="Hahn C."/>
            <person name="Resl P."/>
        </authorList>
    </citation>
    <scope>NUCLEOTIDE SEQUENCE [LARGE SCALE GENOMIC DNA]</scope>
    <source>
        <strain evidence="2">EGGRZ-B1_66</strain>
        <tissue evidence="2">Body</tissue>
    </source>
</reference>
<evidence type="ECO:0000256" key="1">
    <source>
        <dbReference type="SAM" id="MobiDB-lite"/>
    </source>
</evidence>
<dbReference type="AlphaFoldDB" id="A0ABD2QCR5"/>
<feature type="region of interest" description="Disordered" evidence="1">
    <location>
        <begin position="324"/>
        <end position="425"/>
    </location>
</feature>
<organism evidence="2 3">
    <name type="scientific">Cichlidogyrus casuarinus</name>
    <dbReference type="NCBI Taxonomy" id="1844966"/>
    <lineage>
        <taxon>Eukaryota</taxon>
        <taxon>Metazoa</taxon>
        <taxon>Spiralia</taxon>
        <taxon>Lophotrochozoa</taxon>
        <taxon>Platyhelminthes</taxon>
        <taxon>Monogenea</taxon>
        <taxon>Monopisthocotylea</taxon>
        <taxon>Dactylogyridea</taxon>
        <taxon>Ancyrocephalidae</taxon>
        <taxon>Cichlidogyrus</taxon>
    </lineage>
</organism>
<feature type="compositionally biased region" description="Polar residues" evidence="1">
    <location>
        <begin position="325"/>
        <end position="345"/>
    </location>
</feature>
<feature type="compositionally biased region" description="Polar residues" evidence="1">
    <location>
        <begin position="282"/>
        <end position="305"/>
    </location>
</feature>
<feature type="region of interest" description="Disordered" evidence="1">
    <location>
        <begin position="273"/>
        <end position="307"/>
    </location>
</feature>
<feature type="compositionally biased region" description="Basic and acidic residues" evidence="1">
    <location>
        <begin position="235"/>
        <end position="244"/>
    </location>
</feature>
<feature type="region of interest" description="Disordered" evidence="1">
    <location>
        <begin position="904"/>
        <end position="927"/>
    </location>
</feature>
<feature type="compositionally biased region" description="Polar residues" evidence="1">
    <location>
        <begin position="918"/>
        <end position="927"/>
    </location>
</feature>
<accession>A0ABD2QCR5</accession>
<feature type="compositionally biased region" description="Low complexity" evidence="1">
    <location>
        <begin position="412"/>
        <end position="421"/>
    </location>
</feature>
<sequence>MCDEEHLPSPSGVDFSMPKGPFLSESLTKSIEDFKMVRESVDSIQDLEAIAKQQQMALLQDRTTKSFLAKVELRCSTQSLKNLLDLAQSNPDLSEVPSRDLKVSCDECPKESFDIHSCDEDFRLLEQNFSEQCESHVSSKTQNSYRRAEKFEINLDDLELEPERKVDTAKPKQDQSFEHFVMMGDSSPPLKEKPAKLREKENIYLQRREEAIAAAKQKAQVLKKPVPFSKRPIKSSREPHEASERSICSSRPSSCVIKTPAPVRFRPGVTSRIAQNEPPKQRPTSEIISSTSRDSQLMAKSSKTKPVSVFDRLHKSNECKRRVVPTNNNTATPKVASSQATQRIAQRQPAKRPSTLGKRVGVLEQLPEVSSIQKQNLPTPDSTRPLLRPSTAPNNLRSYNQRRNTISNMQPTRSTTTTARNRSAETKVVSECQARVALYPDMKHYLIELMFLGIEIMAEEEFCKAEKLLLVAGVEEQQQFKEDWQPSQLPTSSTSYLVQKKTVESVEEQQVHTTTPSLDAPEEVPNMPPVEMRISTDSLMAISVAGTYIMDADDTLAAKGHPPVVISSIECIPMQTRESEGQRTPKAKLSTDFDLDLDDVFKADKFMALPNPATTASTSQVGYCQIGHILSLALIHVMRLPLINPLSQPESGQQGQTFINPASFRVSSGRSNCLKVQQHLDEASNCGCVGRVANAARVDQSESAISLFKPRSALNQNVDSPRDASVFGKINALDSKGKRSYVFEHGQLPENLILVSSDTLTVILHTPPALVDKRERKRNENNSSLESVNEAFPLIKNIASSNSSTEGQSEISIGMGANSAAVASTAYVPKRNRSSTPLFSDSPRNLRNRVASCNSELLAEPASSASGYGTRSTCSGTQASCTCVGGHGRGAMMTTSLYDKDISKRMPSKGGDYRRKFTQPNERLPTGSSIDAALNQLSHERTLQDQRLDEGVAEKRHSVMLPDEVTYLQVY</sequence>
<name>A0ABD2QCR5_9PLAT</name>
<feature type="region of interest" description="Disordered" evidence="1">
    <location>
        <begin position="229"/>
        <end position="253"/>
    </location>
</feature>
<feature type="region of interest" description="Disordered" evidence="1">
    <location>
        <begin position="506"/>
        <end position="525"/>
    </location>
</feature>
<protein>
    <submittedName>
        <fullName evidence="2">Uncharacterized protein</fullName>
    </submittedName>
</protein>
<feature type="compositionally biased region" description="Polar residues" evidence="1">
    <location>
        <begin position="391"/>
        <end position="411"/>
    </location>
</feature>
<dbReference type="EMBL" id="JBJKFK010000397">
    <property type="protein sequence ID" value="KAL3317349.1"/>
    <property type="molecule type" value="Genomic_DNA"/>
</dbReference>
<feature type="compositionally biased region" description="Polar residues" evidence="1">
    <location>
        <begin position="368"/>
        <end position="382"/>
    </location>
</feature>
<evidence type="ECO:0000313" key="2">
    <source>
        <dbReference type="EMBL" id="KAL3317349.1"/>
    </source>
</evidence>
<keyword evidence="3" id="KW-1185">Reference proteome</keyword>
<evidence type="ECO:0000313" key="3">
    <source>
        <dbReference type="Proteomes" id="UP001626550"/>
    </source>
</evidence>